<feature type="chain" id="PRO_5042982861" evidence="3">
    <location>
        <begin position="16"/>
        <end position="151"/>
    </location>
</feature>
<evidence type="ECO:0000256" key="2">
    <source>
        <dbReference type="SAM" id="Phobius"/>
    </source>
</evidence>
<feature type="compositionally biased region" description="Polar residues" evidence="1">
    <location>
        <begin position="17"/>
        <end position="34"/>
    </location>
</feature>
<evidence type="ECO:0000256" key="1">
    <source>
        <dbReference type="SAM" id="MobiDB-lite"/>
    </source>
</evidence>
<accession>A0AAN7MA50</accession>
<evidence type="ECO:0000313" key="4">
    <source>
        <dbReference type="EMBL" id="KAK4794512.1"/>
    </source>
</evidence>
<keyword evidence="2" id="KW-1133">Transmembrane helix</keyword>
<gene>
    <name evidence="4" type="ORF">SAY86_012506</name>
</gene>
<feature type="signal peptide" evidence="3">
    <location>
        <begin position="1"/>
        <end position="15"/>
    </location>
</feature>
<protein>
    <submittedName>
        <fullName evidence="4">Uncharacterized protein</fullName>
    </submittedName>
</protein>
<organism evidence="4 5">
    <name type="scientific">Trapa natans</name>
    <name type="common">Water chestnut</name>
    <dbReference type="NCBI Taxonomy" id="22666"/>
    <lineage>
        <taxon>Eukaryota</taxon>
        <taxon>Viridiplantae</taxon>
        <taxon>Streptophyta</taxon>
        <taxon>Embryophyta</taxon>
        <taxon>Tracheophyta</taxon>
        <taxon>Spermatophyta</taxon>
        <taxon>Magnoliopsida</taxon>
        <taxon>eudicotyledons</taxon>
        <taxon>Gunneridae</taxon>
        <taxon>Pentapetalae</taxon>
        <taxon>rosids</taxon>
        <taxon>malvids</taxon>
        <taxon>Myrtales</taxon>
        <taxon>Lythraceae</taxon>
        <taxon>Trapa</taxon>
    </lineage>
</organism>
<keyword evidence="2" id="KW-0812">Transmembrane</keyword>
<dbReference type="EMBL" id="JAXQNO010000007">
    <property type="protein sequence ID" value="KAK4794512.1"/>
    <property type="molecule type" value="Genomic_DNA"/>
</dbReference>
<evidence type="ECO:0000313" key="5">
    <source>
        <dbReference type="Proteomes" id="UP001346149"/>
    </source>
</evidence>
<reference evidence="4 5" key="1">
    <citation type="journal article" date="2023" name="Hortic Res">
        <title>Pangenome of water caltrop reveals structural variations and asymmetric subgenome divergence after allopolyploidization.</title>
        <authorList>
            <person name="Zhang X."/>
            <person name="Chen Y."/>
            <person name="Wang L."/>
            <person name="Yuan Y."/>
            <person name="Fang M."/>
            <person name="Shi L."/>
            <person name="Lu R."/>
            <person name="Comes H.P."/>
            <person name="Ma Y."/>
            <person name="Chen Y."/>
            <person name="Huang G."/>
            <person name="Zhou Y."/>
            <person name="Zheng Z."/>
            <person name="Qiu Y."/>
        </authorList>
    </citation>
    <scope>NUCLEOTIDE SEQUENCE [LARGE SCALE GENOMIC DNA]</scope>
    <source>
        <strain evidence="4">F231</strain>
    </source>
</reference>
<comment type="caution">
    <text evidence="4">The sequence shown here is derived from an EMBL/GenBank/DDBJ whole genome shotgun (WGS) entry which is preliminary data.</text>
</comment>
<keyword evidence="2" id="KW-0472">Membrane</keyword>
<evidence type="ECO:0000256" key="3">
    <source>
        <dbReference type="SAM" id="SignalP"/>
    </source>
</evidence>
<dbReference type="AlphaFoldDB" id="A0AAN7MA50"/>
<proteinExistence type="predicted"/>
<feature type="region of interest" description="Disordered" evidence="1">
    <location>
        <begin position="17"/>
        <end position="36"/>
    </location>
</feature>
<keyword evidence="5" id="KW-1185">Reference proteome</keyword>
<sequence length="151" mass="15773">MASLILALESALASGNFTSNRPPENSLQETTGSPSWPRKALNLGCSKLEKDTEPQDSYTQSAKESRAQSIWALLSIGLGYVLGLLSFFTLSSSVASAPKSSFLPDKTKCGRRLLAPVAVVVAAANAVESKRDGSTIVVRGCASNIRGAVAS</sequence>
<name>A0AAN7MA50_TRANT</name>
<dbReference type="Proteomes" id="UP001346149">
    <property type="component" value="Unassembled WGS sequence"/>
</dbReference>
<feature type="transmembrane region" description="Helical" evidence="2">
    <location>
        <begin position="70"/>
        <end position="90"/>
    </location>
</feature>
<keyword evidence="3" id="KW-0732">Signal</keyword>